<feature type="compositionally biased region" description="Basic and acidic residues" evidence="2">
    <location>
        <begin position="236"/>
        <end position="255"/>
    </location>
</feature>
<reference evidence="3" key="2">
    <citation type="submission" date="2022-01" db="EMBL/GenBank/DDBJ databases">
        <authorList>
            <person name="Yamashiro T."/>
            <person name="Shiraishi A."/>
            <person name="Satake H."/>
            <person name="Nakayama K."/>
        </authorList>
    </citation>
    <scope>NUCLEOTIDE SEQUENCE</scope>
</reference>
<evidence type="ECO:0000256" key="2">
    <source>
        <dbReference type="SAM" id="MobiDB-lite"/>
    </source>
</evidence>
<keyword evidence="4" id="KW-1185">Reference proteome</keyword>
<evidence type="ECO:0008006" key="5">
    <source>
        <dbReference type="Google" id="ProtNLM"/>
    </source>
</evidence>
<reference evidence="3" key="1">
    <citation type="journal article" date="2022" name="Int. J. Mol. Sci.">
        <title>Draft Genome of Tanacetum Coccineum: Genomic Comparison of Closely Related Tanacetum-Family Plants.</title>
        <authorList>
            <person name="Yamashiro T."/>
            <person name="Shiraishi A."/>
            <person name="Nakayama K."/>
            <person name="Satake H."/>
        </authorList>
    </citation>
    <scope>NUCLEOTIDE SEQUENCE</scope>
</reference>
<evidence type="ECO:0000256" key="1">
    <source>
        <dbReference type="SAM" id="Coils"/>
    </source>
</evidence>
<proteinExistence type="predicted"/>
<accession>A0ABQ5DSK4</accession>
<dbReference type="Proteomes" id="UP001151760">
    <property type="component" value="Unassembled WGS sequence"/>
</dbReference>
<comment type="caution">
    <text evidence="3">The sequence shown here is derived from an EMBL/GenBank/DDBJ whole genome shotgun (WGS) entry which is preliminary data.</text>
</comment>
<feature type="region of interest" description="Disordered" evidence="2">
    <location>
        <begin position="131"/>
        <end position="150"/>
    </location>
</feature>
<keyword evidence="1" id="KW-0175">Coiled coil</keyword>
<feature type="region of interest" description="Disordered" evidence="2">
    <location>
        <begin position="314"/>
        <end position="363"/>
    </location>
</feature>
<sequence length="853" mass="97565">MDGQDEEKKDREEVWELKHDKPLGIGWQLSVQEGLELRVSRYNGNRNVNQTNQVNHGANSGLSQQAQAYQVPSTQAPVTYSRFEAYTKANDATLNNLQKNLNDFKKEQQDFQNEQRNFQNMMLNMFQKQMGNNNTSSSGTLPSNTITNPRGEVRAITTRSGLSYTPVPPIPPPLYDVNEPLIEKETEVTKDKVLPSTQDIQPPVIQKSQDPVKPVSSPISPEPSSAQVDNSPPSKEPSKETKLPYPSRVEHEKKGENDKVQIQKFWEMFKKIHVDITLADALILVPKYQKMLKSLLSNKEKLNEMANTPVMKLASGNHSSKASRKSWGIPDSFSSRGRASNKEGLERNIFQTRESQDKDSNPYDGCYMNDRFKDVCEPESNNDSTTSAIVDEFESLLGDIIKQKEELKGISDPVARRRACFARLDKCKIISQGKVIHSPKKASISAISHIFPNNNLEDSFTMGRKKKKNERESLYSIPNKELDKEILIPIPRESKIGKDCDFPSCDDFQSFKTFSNPLFEKQDDFPSGNDESILKEEVHKETFKSYLNPLFEEDEEIIPNEASSKISPKVDVKTIMSFFAPIGNCVRKWATSEFVKDNVEISHEVFKNDNENVLGIHDDKEEEIAFLDGLLEDENFFEMNDKKVESFKRKTKEVFETKIEPEKKKELQVFHPDIEILNNLETTSYVGNDYVFYEDFNFVDMIFPMNIQGKIFDPGITFHEKSFEKFDKSSKELAPSKALLTLDVFDPLHPPLMDFNVTKAFSEFTFSILKFFSKKFVEPGIKNVLVESGVIMKEITFFRLAIEEASDKRYGYVKILQETVQERTRERMSDQEAKEIKAEARKIMPQPSSVNCS</sequence>
<feature type="region of interest" description="Disordered" evidence="2">
    <location>
        <begin position="188"/>
        <end position="255"/>
    </location>
</feature>
<feature type="compositionally biased region" description="Low complexity" evidence="2">
    <location>
        <begin position="211"/>
        <end position="225"/>
    </location>
</feature>
<gene>
    <name evidence="3" type="ORF">Tco_0941708</name>
</gene>
<organism evidence="3 4">
    <name type="scientific">Tanacetum coccineum</name>
    <dbReference type="NCBI Taxonomy" id="301880"/>
    <lineage>
        <taxon>Eukaryota</taxon>
        <taxon>Viridiplantae</taxon>
        <taxon>Streptophyta</taxon>
        <taxon>Embryophyta</taxon>
        <taxon>Tracheophyta</taxon>
        <taxon>Spermatophyta</taxon>
        <taxon>Magnoliopsida</taxon>
        <taxon>eudicotyledons</taxon>
        <taxon>Gunneridae</taxon>
        <taxon>Pentapetalae</taxon>
        <taxon>asterids</taxon>
        <taxon>campanulids</taxon>
        <taxon>Asterales</taxon>
        <taxon>Asteraceae</taxon>
        <taxon>Asteroideae</taxon>
        <taxon>Anthemideae</taxon>
        <taxon>Anthemidinae</taxon>
        <taxon>Tanacetum</taxon>
    </lineage>
</organism>
<feature type="compositionally biased region" description="Polar residues" evidence="2">
    <location>
        <begin position="131"/>
        <end position="148"/>
    </location>
</feature>
<protein>
    <recommendedName>
        <fullName evidence="5">Reverse transcriptase domain-containing protein</fullName>
    </recommendedName>
</protein>
<name>A0ABQ5DSK4_9ASTR</name>
<feature type="coiled-coil region" evidence="1">
    <location>
        <begin position="94"/>
        <end position="121"/>
    </location>
</feature>
<evidence type="ECO:0000313" key="4">
    <source>
        <dbReference type="Proteomes" id="UP001151760"/>
    </source>
</evidence>
<dbReference type="EMBL" id="BQNB010015594">
    <property type="protein sequence ID" value="GJT41843.1"/>
    <property type="molecule type" value="Genomic_DNA"/>
</dbReference>
<evidence type="ECO:0000313" key="3">
    <source>
        <dbReference type="EMBL" id="GJT41843.1"/>
    </source>
</evidence>